<dbReference type="EMBL" id="CAUJNA010001225">
    <property type="protein sequence ID" value="CAJ1385384.1"/>
    <property type="molecule type" value="Genomic_DNA"/>
</dbReference>
<evidence type="ECO:0000313" key="2">
    <source>
        <dbReference type="EMBL" id="CAJ1385384.1"/>
    </source>
</evidence>
<feature type="signal peptide" evidence="1">
    <location>
        <begin position="1"/>
        <end position="18"/>
    </location>
</feature>
<evidence type="ECO:0000313" key="3">
    <source>
        <dbReference type="Proteomes" id="UP001178507"/>
    </source>
</evidence>
<organism evidence="2 3">
    <name type="scientific">Effrenium voratum</name>
    <dbReference type="NCBI Taxonomy" id="2562239"/>
    <lineage>
        <taxon>Eukaryota</taxon>
        <taxon>Sar</taxon>
        <taxon>Alveolata</taxon>
        <taxon>Dinophyceae</taxon>
        <taxon>Suessiales</taxon>
        <taxon>Symbiodiniaceae</taxon>
        <taxon>Effrenium</taxon>
    </lineage>
</organism>
<reference evidence="2" key="1">
    <citation type="submission" date="2023-08" db="EMBL/GenBank/DDBJ databases">
        <authorList>
            <person name="Chen Y."/>
            <person name="Shah S."/>
            <person name="Dougan E. K."/>
            <person name="Thang M."/>
            <person name="Chan C."/>
        </authorList>
    </citation>
    <scope>NUCLEOTIDE SEQUENCE</scope>
</reference>
<evidence type="ECO:0000256" key="1">
    <source>
        <dbReference type="SAM" id="SignalP"/>
    </source>
</evidence>
<name>A0AA36IFN1_9DINO</name>
<keyword evidence="1" id="KW-0732">Signal</keyword>
<dbReference type="Proteomes" id="UP001178507">
    <property type="component" value="Unassembled WGS sequence"/>
</dbReference>
<sequence>MRVLALGALCANLGDALGIQVISCFLGTPSCCPGECCSRAVRNCSNPEAPLLLLADFPGALGNIVQSLHDSLILSKVLGRSLVMPPVLGRSSAVDLGALAEAFGVDVIVAKDLHWASTCQDGGEHLHAFEVSGARSGPFRDHMLALARGGLLPLFVGLHETPRYQSVGRWSYERRVWGDVAYSGQWWGVRYPKKLRVQYWERSLSQMALAGEPCEDWTFLAPDLPRPLAVLQALRQHHCLEKALARQRQRCLVVMSLANSVHLGDHWQDHLLFFRSFSFVEEVKQHAASLAPGGHSKGLRRPYLAIHMRPYLFRSEGLNESAIASIFHWEVLHAVRRLQRHRMGLRDVFLASESTEELNTQRVTQLLKNLNLRVVSSEDTKPRPGGPSSAHVATDVTLCVEADSFLGTGTSSLSALIGSMRFARGRESSFIPRPRVEFEEVQTDFFPLLASLPSEEVLSSFFRELEARVTAHSPRTRAFCSADQMRRGDAGLPRYRSGHFLHDTVLPFGETRCLGGDGMVLSPSSCHRAHAAAGGFAERQPGTPIGRLPRPVRAGAVHGEGALRVQALALAVHRVGLRQTSALRIPSLMWPCF</sequence>
<feature type="chain" id="PRO_5041314882" description="O-fucosyltransferase family protein" evidence="1">
    <location>
        <begin position="19"/>
        <end position="593"/>
    </location>
</feature>
<proteinExistence type="predicted"/>
<evidence type="ECO:0008006" key="4">
    <source>
        <dbReference type="Google" id="ProtNLM"/>
    </source>
</evidence>
<protein>
    <recommendedName>
        <fullName evidence="4">O-fucosyltransferase family protein</fullName>
    </recommendedName>
</protein>
<dbReference type="AlphaFoldDB" id="A0AA36IFN1"/>
<keyword evidence="3" id="KW-1185">Reference proteome</keyword>
<accession>A0AA36IFN1</accession>
<comment type="caution">
    <text evidence="2">The sequence shown here is derived from an EMBL/GenBank/DDBJ whole genome shotgun (WGS) entry which is preliminary data.</text>
</comment>
<dbReference type="Gene3D" id="3.40.50.11350">
    <property type="match status" value="1"/>
</dbReference>
<gene>
    <name evidence="2" type="ORF">EVOR1521_LOCUS12001</name>
</gene>